<organism evidence="3 4">
    <name type="scientific">Dorcoceras hygrometricum</name>
    <dbReference type="NCBI Taxonomy" id="472368"/>
    <lineage>
        <taxon>Eukaryota</taxon>
        <taxon>Viridiplantae</taxon>
        <taxon>Streptophyta</taxon>
        <taxon>Embryophyta</taxon>
        <taxon>Tracheophyta</taxon>
        <taxon>Spermatophyta</taxon>
        <taxon>Magnoliopsida</taxon>
        <taxon>eudicotyledons</taxon>
        <taxon>Gunneridae</taxon>
        <taxon>Pentapetalae</taxon>
        <taxon>asterids</taxon>
        <taxon>lamiids</taxon>
        <taxon>Lamiales</taxon>
        <taxon>Gesneriaceae</taxon>
        <taxon>Didymocarpoideae</taxon>
        <taxon>Trichosporeae</taxon>
        <taxon>Loxocarpinae</taxon>
        <taxon>Dorcoceras</taxon>
    </lineage>
</organism>
<accession>A0A2Z7CYF4</accession>
<dbReference type="OrthoDB" id="1750920at2759"/>
<evidence type="ECO:0000313" key="4">
    <source>
        <dbReference type="Proteomes" id="UP000250235"/>
    </source>
</evidence>
<gene>
    <name evidence="3" type="ORF">F511_37555</name>
</gene>
<protein>
    <submittedName>
        <fullName evidence="3">Uncharacterized protein</fullName>
    </submittedName>
</protein>
<dbReference type="EMBL" id="KQ991691">
    <property type="protein sequence ID" value="KZV51375.1"/>
    <property type="molecule type" value="Genomic_DNA"/>
</dbReference>
<keyword evidence="4" id="KW-1185">Reference proteome</keyword>
<proteinExistence type="predicted"/>
<feature type="compositionally biased region" description="Basic and acidic residues" evidence="2">
    <location>
        <begin position="345"/>
        <end position="361"/>
    </location>
</feature>
<sequence length="621" mass="69070">MVVRPRERLPILMRVLGCFATLVAHIGALGELLVLGYRGGHEGHQEYPPPRVLDEELKYRTVDKIPANGRDRGGLTPEVTVGVPEVIWSVDCPVRSVVNAVDSNPKSPEVKGPWIPDQVELGSKNAPWYKEKSSNLRSLDISLIKEKGGMFDNFEVVIPGPEERAHLPPPPRDFHTFYINQLEMGLRFPLPRFIAALCQHIKISPSQLDPNSYSFLLALDVLLRYHNLPLVPYVLMQLVQVKRLGPGKFYLSHKGDHAFIKGNPSSHKGWMNRFFCVKRVGKKRDPWKCEMSWRDNMYTLTPRTPDRSPNLASFLDAMHDKSYNAPELIQEDLLCFFGFSRKGDRADRGPRRTHGQSRDAEGFGGGTEKGRAPMPPTKTAEERPDTPPVITIPKASSPKRGPTMQAGPGRVPPLNFFEESLVVSPSGVVATNLLCHIAQTGTLVGCRAPALRRLWAYFHPTSQRRALHRARDMTGGGGSCSGRGGKGCRSAFGALEARGLRLEAEKKALASEKKALEVEKAALMAELAETKARAEEEAEHLRSEATNSWDLGKEAFLKSSEFGSLCAKKSLGYFKVGFSGFLAQFRANGYSEEEHPTSFLNYEKALADMSEEEQAEEEEEE</sequence>
<evidence type="ECO:0000256" key="1">
    <source>
        <dbReference type="SAM" id="Coils"/>
    </source>
</evidence>
<dbReference type="PANTHER" id="PTHR31099">
    <property type="entry name" value="OS06G0165300 PROTEIN"/>
    <property type="match status" value="1"/>
</dbReference>
<keyword evidence="1" id="KW-0175">Coiled coil</keyword>
<dbReference type="PANTHER" id="PTHR31099:SF28">
    <property type="entry name" value="F5J5.12"/>
    <property type="match status" value="1"/>
</dbReference>
<dbReference type="AlphaFoldDB" id="A0A2Z7CYF4"/>
<evidence type="ECO:0000313" key="3">
    <source>
        <dbReference type="EMBL" id="KZV51375.1"/>
    </source>
</evidence>
<evidence type="ECO:0000256" key="2">
    <source>
        <dbReference type="SAM" id="MobiDB-lite"/>
    </source>
</evidence>
<name>A0A2Z7CYF4_9LAMI</name>
<feature type="coiled-coil region" evidence="1">
    <location>
        <begin position="499"/>
        <end position="544"/>
    </location>
</feature>
<dbReference type="Proteomes" id="UP000250235">
    <property type="component" value="Unassembled WGS sequence"/>
</dbReference>
<reference evidence="3 4" key="1">
    <citation type="journal article" date="2015" name="Proc. Natl. Acad. Sci. U.S.A.">
        <title>The resurrection genome of Boea hygrometrica: A blueprint for survival of dehydration.</title>
        <authorList>
            <person name="Xiao L."/>
            <person name="Yang G."/>
            <person name="Zhang L."/>
            <person name="Yang X."/>
            <person name="Zhao S."/>
            <person name="Ji Z."/>
            <person name="Zhou Q."/>
            <person name="Hu M."/>
            <person name="Wang Y."/>
            <person name="Chen M."/>
            <person name="Xu Y."/>
            <person name="Jin H."/>
            <person name="Xiao X."/>
            <person name="Hu G."/>
            <person name="Bao F."/>
            <person name="Hu Y."/>
            <person name="Wan P."/>
            <person name="Li L."/>
            <person name="Deng X."/>
            <person name="Kuang T."/>
            <person name="Xiang C."/>
            <person name="Zhu J.K."/>
            <person name="Oliver M.J."/>
            <person name="He Y."/>
        </authorList>
    </citation>
    <scope>NUCLEOTIDE SEQUENCE [LARGE SCALE GENOMIC DNA]</scope>
    <source>
        <strain evidence="4">cv. XS01</strain>
    </source>
</reference>
<feature type="region of interest" description="Disordered" evidence="2">
    <location>
        <begin position="345"/>
        <end position="406"/>
    </location>
</feature>